<dbReference type="RefSeq" id="WP_093322586.1">
    <property type="nucleotide sequence ID" value="NZ_FOAF01000001.1"/>
</dbReference>
<dbReference type="Proteomes" id="UP000199421">
    <property type="component" value="Unassembled WGS sequence"/>
</dbReference>
<accession>A0A1H7M501</accession>
<name>A0A1H7M501_OLID1</name>
<keyword evidence="3" id="KW-1185">Reference proteome</keyword>
<feature type="domain" description="NmrA-like" evidence="1">
    <location>
        <begin position="2"/>
        <end position="249"/>
    </location>
</feature>
<gene>
    <name evidence="2" type="ORF">SAMN05661044_01868</name>
</gene>
<evidence type="ECO:0000259" key="1">
    <source>
        <dbReference type="Pfam" id="PF05368"/>
    </source>
</evidence>
<evidence type="ECO:0000313" key="2">
    <source>
        <dbReference type="EMBL" id="SEL06360.1"/>
    </source>
</evidence>
<reference evidence="3" key="1">
    <citation type="submission" date="2016-10" db="EMBL/GenBank/DDBJ databases">
        <authorList>
            <person name="Varghese N."/>
            <person name="Submissions S."/>
        </authorList>
    </citation>
    <scope>NUCLEOTIDE SEQUENCE [LARGE SCALE GENOMIC DNA]</scope>
    <source>
        <strain evidence="3">DSM 18733</strain>
    </source>
</reference>
<proteinExistence type="predicted"/>
<evidence type="ECO:0000313" key="3">
    <source>
        <dbReference type="Proteomes" id="UP000199421"/>
    </source>
</evidence>
<dbReference type="InterPro" id="IPR008030">
    <property type="entry name" value="NmrA-like"/>
</dbReference>
<dbReference type="Gene3D" id="3.40.50.720">
    <property type="entry name" value="NAD(P)-binding Rossmann-like Domain"/>
    <property type="match status" value="1"/>
</dbReference>
<dbReference type="SUPFAM" id="SSF51735">
    <property type="entry name" value="NAD(P)-binding Rossmann-fold domains"/>
    <property type="match status" value="1"/>
</dbReference>
<dbReference type="Gene3D" id="3.90.25.10">
    <property type="entry name" value="UDP-galactose 4-epimerase, domain 1"/>
    <property type="match status" value="1"/>
</dbReference>
<sequence>MIAITGANGHLGKLTLSLLLKKVAPTQLVAIVRDKERIADYLNTGIIIREANYEDPHSLNNAFEGITRVLQISTTAIGDVGTKQEQNVVKAAQLAGVQHIMYTSTLSPGSQAHFMAAKTCAHTEQLIMDSGISYTIFRNSMYMETIPLFIGNGLYDGQIYYPAENGKISFVSREDIAEALSNTLTESTITSHIYSITGEEAFTFDGIAKLLNQEKGLNSTYFNIKNEDYEKELAELHMPEAERAFYLSMADGIKANEFAQTDKSLERIIGKKRKSLIEYIQMP</sequence>
<organism evidence="2 3">
    <name type="scientific">Olivibacter domesticus</name>
    <name type="common">Pseudosphingobacterium domesticum</name>
    <dbReference type="NCBI Taxonomy" id="407022"/>
    <lineage>
        <taxon>Bacteria</taxon>
        <taxon>Pseudomonadati</taxon>
        <taxon>Bacteroidota</taxon>
        <taxon>Sphingobacteriia</taxon>
        <taxon>Sphingobacteriales</taxon>
        <taxon>Sphingobacteriaceae</taxon>
        <taxon>Olivibacter</taxon>
    </lineage>
</organism>
<dbReference type="AlphaFoldDB" id="A0A1H7M501"/>
<dbReference type="InterPro" id="IPR052718">
    <property type="entry name" value="NmrA-type_oxidoreductase"/>
</dbReference>
<dbReference type="PANTHER" id="PTHR47129:SF1">
    <property type="entry name" value="NMRA-LIKE DOMAIN-CONTAINING PROTEIN"/>
    <property type="match status" value="1"/>
</dbReference>
<dbReference type="OrthoDB" id="9780595at2"/>
<dbReference type="PANTHER" id="PTHR47129">
    <property type="entry name" value="QUINONE OXIDOREDUCTASE 2"/>
    <property type="match status" value="1"/>
</dbReference>
<dbReference type="EMBL" id="FOAF01000001">
    <property type="protein sequence ID" value="SEL06360.1"/>
    <property type="molecule type" value="Genomic_DNA"/>
</dbReference>
<dbReference type="InterPro" id="IPR036291">
    <property type="entry name" value="NAD(P)-bd_dom_sf"/>
</dbReference>
<protein>
    <submittedName>
        <fullName evidence="2">NAD(P)H dehydrogenase (Quinone)</fullName>
    </submittedName>
</protein>
<dbReference type="STRING" id="407022.SAMN05661044_01868"/>
<dbReference type="Pfam" id="PF05368">
    <property type="entry name" value="NmrA"/>
    <property type="match status" value="1"/>
</dbReference>